<feature type="region of interest" description="Disordered" evidence="8">
    <location>
        <begin position="493"/>
        <end position="541"/>
    </location>
</feature>
<accession>A0A9X1SMY2</accession>
<dbReference type="PRINTS" id="PR00320">
    <property type="entry name" value="GPROTEINBRPT"/>
</dbReference>
<keyword evidence="1 5" id="KW-0853">WD repeat</keyword>
<feature type="domain" description="Cytochrome c" evidence="10">
    <location>
        <begin position="26"/>
        <end position="129"/>
    </location>
</feature>
<dbReference type="Gene3D" id="2.130.10.10">
    <property type="entry name" value="YVTN repeat-like/Quinoprotein amine dehydrogenase"/>
    <property type="match status" value="5"/>
</dbReference>
<evidence type="ECO:0000256" key="7">
    <source>
        <dbReference type="SAM" id="Coils"/>
    </source>
</evidence>
<dbReference type="SUPFAM" id="SSF50978">
    <property type="entry name" value="WD40 repeat-like"/>
    <property type="match status" value="1"/>
</dbReference>
<dbReference type="PROSITE" id="PS51007">
    <property type="entry name" value="CYTC"/>
    <property type="match status" value="1"/>
</dbReference>
<dbReference type="PANTHER" id="PTHR44129">
    <property type="entry name" value="WD REPEAT-CONTAINING PROTEIN POP1"/>
    <property type="match status" value="1"/>
</dbReference>
<dbReference type="GO" id="GO:0020037">
    <property type="term" value="F:heme binding"/>
    <property type="evidence" value="ECO:0007669"/>
    <property type="project" value="InterPro"/>
</dbReference>
<feature type="repeat" description="WD" evidence="5">
    <location>
        <begin position="781"/>
        <end position="822"/>
    </location>
</feature>
<evidence type="ECO:0000256" key="5">
    <source>
        <dbReference type="PROSITE-ProRule" id="PRU00221"/>
    </source>
</evidence>
<dbReference type="PROSITE" id="PS00678">
    <property type="entry name" value="WD_REPEATS_1"/>
    <property type="match status" value="1"/>
</dbReference>
<evidence type="ECO:0000313" key="12">
    <source>
        <dbReference type="Proteomes" id="UP001139103"/>
    </source>
</evidence>
<dbReference type="InterPro" id="IPR001680">
    <property type="entry name" value="WD40_rpt"/>
</dbReference>
<keyword evidence="2 6" id="KW-0479">Metal-binding</keyword>
<dbReference type="GO" id="GO:0009055">
    <property type="term" value="F:electron transfer activity"/>
    <property type="evidence" value="ECO:0007669"/>
    <property type="project" value="InterPro"/>
</dbReference>
<feature type="repeat" description="WD" evidence="5">
    <location>
        <begin position="277"/>
        <end position="318"/>
    </location>
</feature>
<evidence type="ECO:0000259" key="10">
    <source>
        <dbReference type="PROSITE" id="PS51007"/>
    </source>
</evidence>
<sequence length="910" mass="96326">MRRIALCSLVVLLSTSALYAQAITIADVKRDAPVSFEQEVLPILRQSCLACHSESEKQGELALETPQQMLLGGDSGPAIVAGKGLDSLLLKLAAHQEESFMPPPENDVNAPQLTSEQLGLLRLWIDQGAKGGPSTVTAPPLKWESLPGVLNPIYALVVSPDGQQAAVTRANQLFVYDIATGKMVAQLQDTSLNPAAAHQDLVKALAWSRDGRLLASGGFREVKLWEKPREARLSTLTTSAATTAIAVSSDSKQLAIAAANNEIQLYNADNAQAAAKLTGHTARVTAVEFTADGKRVVSASQDGTIRVWNSGDGAQAMTLTSPAPIDALTLLPAAKPEEQQLVAGGADKTLRVWTIPAEAPTAEKPAEPIHTIPAHDNAITSLVAVPGQPSQVYSGSLDGTVRRWDLATQKATVTLTHGAPVLAIDVRADGKRIASVSDNGTAKLWDDAGKQIAEMKGDVAKQAEVARLTADHKATEQRVVLLKNRLTTADEALKGRTEAQKETETALAAAKEETQKQKTAAEEAAKTPPADPPAEKDPKTDPAQLLADAEAAEKLALQKQESANIAVKNAQKYVDEVKASVAAAEERVKAAVASVAAANQAVAESQQPLRSVRFSPSGQVVATSGDYHSVETWNAETGAAINAFKQQASPCYPLAFLADDRVVSAFGETEAVIWNLNPSWHLLRTIGSAEQPELISDRATSLDFNSAGTQLLVGGGAPSRSGELSIFNVADGKRLHHWATAHTDTVYSVQFSPDGTEFVSAGSDKYAKLWDVNQTEAIRRFEGHGDYVLGAAWKGDATAVATVSADQTLKIWDAESSDLQRTVQGFAGDNTAVTYVGETDQVLSSCGDGTVRLQNAANGSTVRNFAAGIWLHCVATTPDGKRIAAGSDDGRLFLWDGTNAKQLHVIKVGE</sequence>
<dbReference type="Proteomes" id="UP001139103">
    <property type="component" value="Unassembled WGS sequence"/>
</dbReference>
<feature type="chain" id="PRO_5040775060" description="Cytochrome c domain-containing protein" evidence="9">
    <location>
        <begin position="23"/>
        <end position="910"/>
    </location>
</feature>
<keyword evidence="4 6" id="KW-0408">Iron</keyword>
<keyword evidence="9" id="KW-0732">Signal</keyword>
<dbReference type="GO" id="GO:0046872">
    <property type="term" value="F:metal ion binding"/>
    <property type="evidence" value="ECO:0007669"/>
    <property type="project" value="UniProtKB-KW"/>
</dbReference>
<dbReference type="Pfam" id="PF07635">
    <property type="entry name" value="PSCyt1"/>
    <property type="match status" value="1"/>
</dbReference>
<dbReference type="InterPro" id="IPR036322">
    <property type="entry name" value="WD40_repeat_dom_sf"/>
</dbReference>
<dbReference type="PROSITE" id="PS50294">
    <property type="entry name" value="WD_REPEATS_REGION"/>
    <property type="match status" value="4"/>
</dbReference>
<feature type="coiled-coil region" evidence="7">
    <location>
        <begin position="567"/>
        <end position="601"/>
    </location>
</feature>
<evidence type="ECO:0000313" key="11">
    <source>
        <dbReference type="EMBL" id="MCC9632144.1"/>
    </source>
</evidence>
<proteinExistence type="predicted"/>
<evidence type="ECO:0000256" key="8">
    <source>
        <dbReference type="SAM" id="MobiDB-lite"/>
    </source>
</evidence>
<keyword evidence="7" id="KW-0175">Coiled coil</keyword>
<dbReference type="RefSeq" id="WP_230225000.1">
    <property type="nucleotide sequence ID" value="NZ_JAJKFT010000010.1"/>
</dbReference>
<dbReference type="InterPro" id="IPR011429">
    <property type="entry name" value="Cyt_c_Planctomycete-type"/>
</dbReference>
<feature type="repeat" description="WD" evidence="5">
    <location>
        <begin position="602"/>
        <end position="643"/>
    </location>
</feature>
<dbReference type="SMART" id="SM00320">
    <property type="entry name" value="WD40"/>
    <property type="match status" value="13"/>
</dbReference>
<dbReference type="InterPro" id="IPR019775">
    <property type="entry name" value="WD40_repeat_CS"/>
</dbReference>
<evidence type="ECO:0000256" key="3">
    <source>
        <dbReference type="ARBA" id="ARBA00022737"/>
    </source>
</evidence>
<protein>
    <recommendedName>
        <fullName evidence="10">Cytochrome c domain-containing protein</fullName>
    </recommendedName>
</protein>
<dbReference type="SUPFAM" id="SSF50998">
    <property type="entry name" value="Quinoprotein alcohol dehydrogenase-like"/>
    <property type="match status" value="1"/>
</dbReference>
<keyword evidence="6" id="KW-0349">Heme</keyword>
<keyword evidence="3" id="KW-0677">Repeat</keyword>
<dbReference type="AlphaFoldDB" id="A0A9X1SMY2"/>
<feature type="repeat" description="WD" evidence="5">
    <location>
        <begin position="871"/>
        <end position="905"/>
    </location>
</feature>
<evidence type="ECO:0000256" key="6">
    <source>
        <dbReference type="PROSITE-ProRule" id="PRU00433"/>
    </source>
</evidence>
<feature type="compositionally biased region" description="Basic and acidic residues" evidence="8">
    <location>
        <begin position="493"/>
        <end position="525"/>
    </location>
</feature>
<dbReference type="InterPro" id="IPR015943">
    <property type="entry name" value="WD40/YVTN_repeat-like_dom_sf"/>
</dbReference>
<feature type="repeat" description="WD" evidence="5">
    <location>
        <begin position="336"/>
        <end position="363"/>
    </location>
</feature>
<reference evidence="11" key="1">
    <citation type="submission" date="2021-11" db="EMBL/GenBank/DDBJ databases">
        <title>Genome sequence.</title>
        <authorList>
            <person name="Sun Q."/>
        </authorList>
    </citation>
    <scope>NUCLEOTIDE SEQUENCE</scope>
    <source>
        <strain evidence="11">JC732</strain>
    </source>
</reference>
<comment type="caution">
    <text evidence="11">The sequence shown here is derived from an EMBL/GenBank/DDBJ whole genome shotgun (WGS) entry which is preliminary data.</text>
</comment>
<dbReference type="InterPro" id="IPR020472">
    <property type="entry name" value="WD40_PAC1"/>
</dbReference>
<dbReference type="InterPro" id="IPR011047">
    <property type="entry name" value="Quinoprotein_ADH-like_sf"/>
</dbReference>
<evidence type="ECO:0000256" key="4">
    <source>
        <dbReference type="ARBA" id="ARBA00023004"/>
    </source>
</evidence>
<dbReference type="CDD" id="cd00200">
    <property type="entry name" value="WD40"/>
    <property type="match status" value="2"/>
</dbReference>
<dbReference type="InterPro" id="IPR050349">
    <property type="entry name" value="WD_LIS1/nudF_dynein_reg"/>
</dbReference>
<name>A0A9X1SMY2_9BACT</name>
<dbReference type="InterPro" id="IPR009056">
    <property type="entry name" value="Cyt_c-like_dom"/>
</dbReference>
<feature type="signal peptide" evidence="9">
    <location>
        <begin position="1"/>
        <end position="22"/>
    </location>
</feature>
<organism evidence="11 12">
    <name type="scientific">Blastopirellula sediminis</name>
    <dbReference type="NCBI Taxonomy" id="2894196"/>
    <lineage>
        <taxon>Bacteria</taxon>
        <taxon>Pseudomonadati</taxon>
        <taxon>Planctomycetota</taxon>
        <taxon>Planctomycetia</taxon>
        <taxon>Pirellulales</taxon>
        <taxon>Pirellulaceae</taxon>
        <taxon>Blastopirellula</taxon>
    </lineage>
</organism>
<feature type="repeat" description="WD" evidence="5">
    <location>
        <begin position="372"/>
        <end position="414"/>
    </location>
</feature>
<gene>
    <name evidence="11" type="ORF">LOC68_27430</name>
</gene>
<dbReference type="Pfam" id="PF00400">
    <property type="entry name" value="WD40"/>
    <property type="match status" value="7"/>
</dbReference>
<evidence type="ECO:0000256" key="2">
    <source>
        <dbReference type="ARBA" id="ARBA00022723"/>
    </source>
</evidence>
<evidence type="ECO:0000256" key="1">
    <source>
        <dbReference type="ARBA" id="ARBA00022574"/>
    </source>
</evidence>
<dbReference type="PROSITE" id="PS50082">
    <property type="entry name" value="WD_REPEATS_2"/>
    <property type="match status" value="8"/>
</dbReference>
<feature type="repeat" description="WD" evidence="5">
    <location>
        <begin position="414"/>
        <end position="446"/>
    </location>
</feature>
<evidence type="ECO:0000256" key="9">
    <source>
        <dbReference type="SAM" id="SignalP"/>
    </source>
</evidence>
<keyword evidence="12" id="KW-1185">Reference proteome</keyword>
<feature type="repeat" description="WD" evidence="5">
    <location>
        <begin position="739"/>
        <end position="780"/>
    </location>
</feature>
<dbReference type="EMBL" id="JAJKFT010000010">
    <property type="protein sequence ID" value="MCC9632144.1"/>
    <property type="molecule type" value="Genomic_DNA"/>
</dbReference>